<protein>
    <submittedName>
        <fullName evidence="2">ABC transporter substrate-binding protein</fullName>
    </submittedName>
</protein>
<dbReference type="RefSeq" id="WP_302108522.1">
    <property type="nucleotide sequence ID" value="NZ_JAUKTR010000001.1"/>
</dbReference>
<dbReference type="PANTHER" id="PTHR31528">
    <property type="entry name" value="4-AMINO-5-HYDROXYMETHYL-2-METHYLPYRIMIDINE PHOSPHATE SYNTHASE THI11-RELATED"/>
    <property type="match status" value="1"/>
</dbReference>
<comment type="caution">
    <text evidence="2">The sequence shown here is derived from an EMBL/GenBank/DDBJ whole genome shotgun (WGS) entry which is preliminary data.</text>
</comment>
<gene>
    <name evidence="2" type="ORF">Q0812_01485</name>
</gene>
<evidence type="ECO:0000313" key="2">
    <source>
        <dbReference type="EMBL" id="MDO1558100.1"/>
    </source>
</evidence>
<dbReference type="EMBL" id="JAUKTR010000001">
    <property type="protein sequence ID" value="MDO1558100.1"/>
    <property type="molecule type" value="Genomic_DNA"/>
</dbReference>
<feature type="domain" description="SsuA/THI5-like" evidence="1">
    <location>
        <begin position="48"/>
        <end position="255"/>
    </location>
</feature>
<dbReference type="Proteomes" id="UP001169063">
    <property type="component" value="Unassembled WGS sequence"/>
</dbReference>
<dbReference type="PANTHER" id="PTHR31528:SF3">
    <property type="entry name" value="THIAMINE BIOSYNTHESIS PROTEIN HI_0357-RELATED"/>
    <property type="match status" value="1"/>
</dbReference>
<evidence type="ECO:0000259" key="1">
    <source>
        <dbReference type="Pfam" id="PF09084"/>
    </source>
</evidence>
<evidence type="ECO:0000313" key="3">
    <source>
        <dbReference type="Proteomes" id="UP001169063"/>
    </source>
</evidence>
<dbReference type="InterPro" id="IPR027939">
    <property type="entry name" value="NMT1/THI5"/>
</dbReference>
<reference evidence="2" key="1">
    <citation type="submission" date="2023-07" db="EMBL/GenBank/DDBJ databases">
        <title>Brevundimonas soil sp. nov., isolated from the soil of chemical plant.</title>
        <authorList>
            <person name="Wu N."/>
        </authorList>
    </citation>
    <scope>NUCLEOTIDE SEQUENCE</scope>
    <source>
        <strain evidence="2">XZ-24</strain>
    </source>
</reference>
<organism evidence="2 3">
    <name type="scientific">Peiella sedimenti</name>
    <dbReference type="NCBI Taxonomy" id="3061083"/>
    <lineage>
        <taxon>Bacteria</taxon>
        <taxon>Pseudomonadati</taxon>
        <taxon>Pseudomonadota</taxon>
        <taxon>Alphaproteobacteria</taxon>
        <taxon>Caulobacterales</taxon>
        <taxon>Caulobacteraceae</taxon>
        <taxon>Peiella</taxon>
    </lineage>
</organism>
<sequence length="334" mass="36648">MGPGILDRRTMLAGAGALALAACERTPAPVDESGRVRIRFATDWRAQAEHGGFYQALATGLYERRGLNVQIIQGGPGVNVPQLLASTAVELGMGSNSFIAMNLVAENAPVKAIAAYFQKDPQVLIAHPDPALESIADLRGRPILLADASITAFWVWLKAKYGFTDDQIRRYTFNPAPFLADPRAVQQGYLTSEPYIIEQALGRPPRVFLLADEGYPSYACMVLAPDAFVRDNRRATDAFIEASTEGWISYLTGDPRPADALILRDNPEMTQDLLDQAREMLRTYGVVLGEDGTARPGAMTAERWREFFEVTSAQGVYDPGLNWRKAFDNSFVSA</sequence>
<proteinExistence type="predicted"/>
<dbReference type="InterPro" id="IPR015168">
    <property type="entry name" value="SsuA/THI5"/>
</dbReference>
<accession>A0ABT8SHQ1</accession>
<name>A0ABT8SHQ1_9CAUL</name>
<keyword evidence="3" id="KW-1185">Reference proteome</keyword>
<dbReference type="Pfam" id="PF09084">
    <property type="entry name" value="NMT1"/>
    <property type="match status" value="1"/>
</dbReference>
<dbReference type="Gene3D" id="3.40.190.10">
    <property type="entry name" value="Periplasmic binding protein-like II"/>
    <property type="match status" value="2"/>
</dbReference>
<dbReference type="SUPFAM" id="SSF53850">
    <property type="entry name" value="Periplasmic binding protein-like II"/>
    <property type="match status" value="1"/>
</dbReference>